<dbReference type="FunFam" id="1.10.10.1050:FF:000001">
    <property type="entry name" value="M7GpppN-mRNA hydrolase isoform 2"/>
    <property type="match status" value="1"/>
</dbReference>
<evidence type="ECO:0000256" key="8">
    <source>
        <dbReference type="ARBA" id="ARBA00022723"/>
    </source>
</evidence>
<keyword evidence="6" id="KW-0963">Cytoplasm</keyword>
<dbReference type="Gene3D" id="1.10.10.1050">
    <property type="entry name" value="Dcp2, box A domain"/>
    <property type="match status" value="1"/>
</dbReference>
<keyword evidence="11" id="KW-0464">Manganese</keyword>
<comment type="cofactor">
    <cofactor evidence="1">
        <name>Mn(2+)</name>
        <dbReference type="ChEBI" id="CHEBI:29035"/>
    </cofactor>
</comment>
<dbReference type="InterPro" id="IPR015797">
    <property type="entry name" value="NUDIX_hydrolase-like_dom_sf"/>
</dbReference>
<dbReference type="Proteomes" id="UP000242188">
    <property type="component" value="Unassembled WGS sequence"/>
</dbReference>
<dbReference type="Pfam" id="PF05026">
    <property type="entry name" value="DCP2"/>
    <property type="match status" value="1"/>
</dbReference>
<keyword evidence="9 19" id="KW-0378">Hydrolase</keyword>
<comment type="cofactor">
    <cofactor evidence="2">
        <name>Mg(2+)</name>
        <dbReference type="ChEBI" id="CHEBI:18420"/>
    </cofactor>
</comment>
<evidence type="ECO:0000256" key="13">
    <source>
        <dbReference type="ARBA" id="ARBA00047661"/>
    </source>
</evidence>
<proteinExistence type="inferred from homology"/>
<dbReference type="SMART" id="SM01125">
    <property type="entry name" value="DCP2"/>
    <property type="match status" value="1"/>
</dbReference>
<evidence type="ECO:0000256" key="12">
    <source>
        <dbReference type="ARBA" id="ARBA00023242"/>
    </source>
</evidence>
<dbReference type="GO" id="GO:0000290">
    <property type="term" value="P:deadenylation-dependent decapping of nuclear-transcribed mRNA"/>
    <property type="evidence" value="ECO:0007669"/>
    <property type="project" value="InterPro"/>
</dbReference>
<feature type="region of interest" description="Disordered" evidence="17">
    <location>
        <begin position="259"/>
        <end position="291"/>
    </location>
</feature>
<evidence type="ECO:0000256" key="11">
    <source>
        <dbReference type="ARBA" id="ARBA00023211"/>
    </source>
</evidence>
<dbReference type="PROSITE" id="PS51462">
    <property type="entry name" value="NUDIX"/>
    <property type="match status" value="1"/>
</dbReference>
<comment type="subcellular location">
    <subcellularLocation>
        <location evidence="4">Cytoplasm</location>
        <location evidence="4">P-body</location>
    </subcellularLocation>
    <subcellularLocation>
        <location evidence="3">Nucleus</location>
    </subcellularLocation>
</comment>
<dbReference type="GO" id="GO:0030145">
    <property type="term" value="F:manganese ion binding"/>
    <property type="evidence" value="ECO:0007669"/>
    <property type="project" value="InterPro"/>
</dbReference>
<keyword evidence="10" id="KW-0694">RNA-binding</keyword>
<comment type="function">
    <text evidence="14">Decapping metalloenzyme that catalyzes the cleavage of the cap structure on mRNAs. Removes the 7-methyl guanine cap structure from mRNA molecules, yielding a 5'-phosphorylated mRNA fragment and 7m-GDP. Necessary for the degradation of mRNAs, both in normal mRNA turnover and in nonsense-mediated mRNA decay. Plays a role in replication-dependent histone mRNA degradation. Has higher activity towards mRNAs that lack a poly(A) tail. Has no activity towards a cap structure lacking an RNA moiety. The presence of a N(6)-methyladenosine methylation at the second transcribed position of mRNAs (N(6),2'-O-dimethyladenosine cap; m6A(m)) provides resistance to DCP2-mediated decapping. Blocks autophagy in nutrient-rich conditions by repressing the expression of ATG-related genes through degradation of their transcripts.</text>
</comment>
<dbReference type="SUPFAM" id="SSF55811">
    <property type="entry name" value="Nudix"/>
    <property type="match status" value="1"/>
</dbReference>
<feature type="region of interest" description="Disordered" evidence="17">
    <location>
        <begin position="310"/>
        <end position="433"/>
    </location>
</feature>
<feature type="domain" description="Nudix hydrolase" evidence="18">
    <location>
        <begin position="103"/>
        <end position="233"/>
    </location>
</feature>
<evidence type="ECO:0000256" key="6">
    <source>
        <dbReference type="ARBA" id="ARBA00022490"/>
    </source>
</evidence>
<evidence type="ECO:0000313" key="19">
    <source>
        <dbReference type="EMBL" id="OWF35250.1"/>
    </source>
</evidence>
<evidence type="ECO:0000256" key="17">
    <source>
        <dbReference type="SAM" id="MobiDB-lite"/>
    </source>
</evidence>
<dbReference type="STRING" id="6573.A0A210PFI3"/>
<comment type="catalytic activity">
    <reaction evidence="13">
        <text>a 5'-end (N(7)-methyl 5'-triphosphoguanosine)-ribonucleoside in mRNA + H2O = N(7)-methyl-GDP + a 5'-end phospho-ribonucleoside in mRNA + 2 H(+)</text>
        <dbReference type="Rhea" id="RHEA:67484"/>
        <dbReference type="Rhea" id="RHEA-COMP:15692"/>
        <dbReference type="Rhea" id="RHEA-COMP:17167"/>
        <dbReference type="ChEBI" id="CHEBI:15377"/>
        <dbReference type="ChEBI" id="CHEBI:15378"/>
        <dbReference type="ChEBI" id="CHEBI:63714"/>
        <dbReference type="ChEBI" id="CHEBI:138282"/>
        <dbReference type="ChEBI" id="CHEBI:156461"/>
        <dbReference type="EC" id="3.6.1.62"/>
    </reaction>
    <physiologicalReaction direction="left-to-right" evidence="13">
        <dbReference type="Rhea" id="RHEA:67485"/>
    </physiologicalReaction>
</comment>
<keyword evidence="20" id="KW-1185">Reference proteome</keyword>
<sequence>MDTNTTKSTPTSGFQIPLYVLDDLCSRFIINIPDEERQDLIRIFFQIELAHWFYLDFYCAENQELRSCGIKDFSAQVFKHCPFLSGHAGEVDKILENWRSYKMSVPTYGAIMLDPELKYVLLVQGFWTKSSWGFPKGKVNEEESPHDCAVREVEEETGFDIVTLIDKNAFLENHFNDQLTRLYIVPGVPLSTKFQPKTRKEIKSLQWFPIEALPAHKHDQTPKQLGYNPNNFFMVIPFIKPLRKWLAGRQNLLDADLSEHTQHSNSNQHKQIKGGIGPNEARHHREKQKQKLQQFFAQQNQQEYQDYLQLNENDSKSRTESVNKDLKSRTESPRKEPYHKGRQLENSDPSQGKKGYHIMNRDGTISGSSRRSLNPQFENSPGLKQGQPYDRSRVPTLIFDRTQPPPSLPTKPQHDRPNTQHMNSPYGKGQFNQKKHKYVKITDPDGLGSEAWLNFHFDISAIMSCIQ</sequence>
<evidence type="ECO:0000256" key="2">
    <source>
        <dbReference type="ARBA" id="ARBA00001946"/>
    </source>
</evidence>
<name>A0A210PFI3_MIZYE</name>
<comment type="similarity">
    <text evidence="5">Belongs to the Nudix hydrolase family. DCP2 subfamily.</text>
</comment>
<dbReference type="InterPro" id="IPR036189">
    <property type="entry name" value="DCP2_BoxA_sf"/>
</dbReference>
<dbReference type="EMBL" id="NEDP02076735">
    <property type="protein sequence ID" value="OWF35250.1"/>
    <property type="molecule type" value="Genomic_DNA"/>
</dbReference>
<keyword evidence="12" id="KW-0539">Nucleus</keyword>
<evidence type="ECO:0000256" key="1">
    <source>
        <dbReference type="ARBA" id="ARBA00001936"/>
    </source>
</evidence>
<accession>A0A210PFI3</accession>
<comment type="caution">
    <text evidence="19">The sequence shown here is derived from an EMBL/GenBank/DDBJ whole genome shotgun (WGS) entry which is preliminary data.</text>
</comment>
<dbReference type="PANTHER" id="PTHR23114:SF17">
    <property type="entry name" value="M7GPPPN-MRNA HYDROLASE"/>
    <property type="match status" value="1"/>
</dbReference>
<organism evidence="19 20">
    <name type="scientific">Mizuhopecten yessoensis</name>
    <name type="common">Japanese scallop</name>
    <name type="synonym">Patinopecten yessoensis</name>
    <dbReference type="NCBI Taxonomy" id="6573"/>
    <lineage>
        <taxon>Eukaryota</taxon>
        <taxon>Metazoa</taxon>
        <taxon>Spiralia</taxon>
        <taxon>Lophotrochozoa</taxon>
        <taxon>Mollusca</taxon>
        <taxon>Bivalvia</taxon>
        <taxon>Autobranchia</taxon>
        <taxon>Pteriomorphia</taxon>
        <taxon>Pectinida</taxon>
        <taxon>Pectinoidea</taxon>
        <taxon>Pectinidae</taxon>
        <taxon>Mizuhopecten</taxon>
    </lineage>
</organism>
<dbReference type="GO" id="GO:0000184">
    <property type="term" value="P:nuclear-transcribed mRNA catabolic process, nonsense-mediated decay"/>
    <property type="evidence" value="ECO:0007669"/>
    <property type="project" value="InterPro"/>
</dbReference>
<dbReference type="Gene3D" id="3.90.79.10">
    <property type="entry name" value="Nucleoside Triphosphate Pyrophosphohydrolase"/>
    <property type="match status" value="1"/>
</dbReference>
<protein>
    <recommendedName>
        <fullName evidence="15">m7GpppN-mRNA hydrolase</fullName>
    </recommendedName>
    <alternativeName>
        <fullName evidence="16">mRNA-decapping enzyme 2</fullName>
    </alternativeName>
</protein>
<dbReference type="AlphaFoldDB" id="A0A210PFI3"/>
<evidence type="ECO:0000256" key="15">
    <source>
        <dbReference type="ARBA" id="ARBA00068566"/>
    </source>
</evidence>
<evidence type="ECO:0000256" key="3">
    <source>
        <dbReference type="ARBA" id="ARBA00004123"/>
    </source>
</evidence>
<keyword evidence="8" id="KW-0479">Metal-binding</keyword>
<dbReference type="CDD" id="cd03672">
    <property type="entry name" value="NUDIX_Dcp2p_Nudt20"/>
    <property type="match status" value="1"/>
</dbReference>
<dbReference type="PROSITE" id="PS00893">
    <property type="entry name" value="NUDIX_BOX"/>
    <property type="match status" value="1"/>
</dbReference>
<gene>
    <name evidence="19" type="ORF">KP79_PYT14989</name>
</gene>
<evidence type="ECO:0000256" key="14">
    <source>
        <dbReference type="ARBA" id="ARBA00060003"/>
    </source>
</evidence>
<dbReference type="Pfam" id="PF00293">
    <property type="entry name" value="NUDIX"/>
    <property type="match status" value="1"/>
</dbReference>
<feature type="compositionally biased region" description="Polar residues" evidence="17">
    <location>
        <begin position="363"/>
        <end position="379"/>
    </location>
</feature>
<dbReference type="FunFam" id="3.90.79.10:FF:000003">
    <property type="entry name" value="M7GpppN-mRNA hydrolase isoform 2"/>
    <property type="match status" value="1"/>
</dbReference>
<evidence type="ECO:0000256" key="10">
    <source>
        <dbReference type="ARBA" id="ARBA00022884"/>
    </source>
</evidence>
<reference evidence="19 20" key="1">
    <citation type="journal article" date="2017" name="Nat. Ecol. Evol.">
        <title>Scallop genome provides insights into evolution of bilaterian karyotype and development.</title>
        <authorList>
            <person name="Wang S."/>
            <person name="Zhang J."/>
            <person name="Jiao W."/>
            <person name="Li J."/>
            <person name="Xun X."/>
            <person name="Sun Y."/>
            <person name="Guo X."/>
            <person name="Huan P."/>
            <person name="Dong B."/>
            <person name="Zhang L."/>
            <person name="Hu X."/>
            <person name="Sun X."/>
            <person name="Wang J."/>
            <person name="Zhao C."/>
            <person name="Wang Y."/>
            <person name="Wang D."/>
            <person name="Huang X."/>
            <person name="Wang R."/>
            <person name="Lv J."/>
            <person name="Li Y."/>
            <person name="Zhang Z."/>
            <person name="Liu B."/>
            <person name="Lu W."/>
            <person name="Hui Y."/>
            <person name="Liang J."/>
            <person name="Zhou Z."/>
            <person name="Hou R."/>
            <person name="Li X."/>
            <person name="Liu Y."/>
            <person name="Li H."/>
            <person name="Ning X."/>
            <person name="Lin Y."/>
            <person name="Zhao L."/>
            <person name="Xing Q."/>
            <person name="Dou J."/>
            <person name="Li Y."/>
            <person name="Mao J."/>
            <person name="Guo H."/>
            <person name="Dou H."/>
            <person name="Li T."/>
            <person name="Mu C."/>
            <person name="Jiang W."/>
            <person name="Fu Q."/>
            <person name="Fu X."/>
            <person name="Miao Y."/>
            <person name="Liu J."/>
            <person name="Yu Q."/>
            <person name="Li R."/>
            <person name="Liao H."/>
            <person name="Li X."/>
            <person name="Kong Y."/>
            <person name="Jiang Z."/>
            <person name="Chourrout D."/>
            <person name="Li R."/>
            <person name="Bao Z."/>
        </authorList>
    </citation>
    <scope>NUCLEOTIDE SEQUENCE [LARGE SCALE GENOMIC DNA]</scope>
    <source>
        <strain evidence="19 20">PY_sf001</strain>
    </source>
</reference>
<dbReference type="InterPro" id="IPR000086">
    <property type="entry name" value="NUDIX_hydrolase_dom"/>
</dbReference>
<evidence type="ECO:0000256" key="5">
    <source>
        <dbReference type="ARBA" id="ARBA00005279"/>
    </source>
</evidence>
<evidence type="ECO:0000259" key="18">
    <source>
        <dbReference type="PROSITE" id="PS51462"/>
    </source>
</evidence>
<evidence type="ECO:0000256" key="16">
    <source>
        <dbReference type="ARBA" id="ARBA00078183"/>
    </source>
</evidence>
<evidence type="ECO:0000256" key="4">
    <source>
        <dbReference type="ARBA" id="ARBA00004201"/>
    </source>
</evidence>
<dbReference type="PANTHER" id="PTHR23114">
    <property type="entry name" value="M7GPPPN-MRNA HYDROLASE"/>
    <property type="match status" value="1"/>
</dbReference>
<dbReference type="GO" id="GO:0000932">
    <property type="term" value="C:P-body"/>
    <property type="evidence" value="ECO:0007669"/>
    <property type="project" value="UniProtKB-SubCell"/>
</dbReference>
<dbReference type="SUPFAM" id="SSF140586">
    <property type="entry name" value="Dcp2 domain-like"/>
    <property type="match status" value="1"/>
</dbReference>
<feature type="compositionally biased region" description="Basic and acidic residues" evidence="17">
    <location>
        <begin position="313"/>
        <end position="345"/>
    </location>
</feature>
<dbReference type="OrthoDB" id="18996at2759"/>
<dbReference type="GO" id="GO:0003723">
    <property type="term" value="F:RNA binding"/>
    <property type="evidence" value="ECO:0007669"/>
    <property type="project" value="UniProtKB-KW"/>
</dbReference>
<dbReference type="InterPro" id="IPR020084">
    <property type="entry name" value="NUDIX_hydrolase_CS"/>
</dbReference>
<dbReference type="GO" id="GO:0005634">
    <property type="term" value="C:nucleus"/>
    <property type="evidence" value="ECO:0007669"/>
    <property type="project" value="UniProtKB-SubCell"/>
</dbReference>
<dbReference type="GO" id="GO:0140933">
    <property type="term" value="F:5'-(N(7)-methylguanosine 5'-triphospho)-[mRNA] hydrolase activity"/>
    <property type="evidence" value="ECO:0007669"/>
    <property type="project" value="UniProtKB-EC"/>
</dbReference>
<evidence type="ECO:0000313" key="20">
    <source>
        <dbReference type="Proteomes" id="UP000242188"/>
    </source>
</evidence>
<keyword evidence="7" id="KW-0597">Phosphoprotein</keyword>
<dbReference type="InterPro" id="IPR044099">
    <property type="entry name" value="Dcp2_NUDIX"/>
</dbReference>
<evidence type="ECO:0000256" key="9">
    <source>
        <dbReference type="ARBA" id="ARBA00022801"/>
    </source>
</evidence>
<evidence type="ECO:0000256" key="7">
    <source>
        <dbReference type="ARBA" id="ARBA00022553"/>
    </source>
</evidence>
<dbReference type="InterPro" id="IPR007722">
    <property type="entry name" value="DCP2_BoxA"/>
</dbReference>